<dbReference type="STRING" id="177199.A0A420YP90"/>
<proteinExistence type="predicted"/>
<dbReference type="EMBL" id="QVQW01000001">
    <property type="protein sequence ID" value="RKU49703.1"/>
    <property type="molecule type" value="Genomic_DNA"/>
</dbReference>
<accession>A0A420YP90</accession>
<comment type="caution">
    <text evidence="1">The sequence shown here is derived from an EMBL/GenBank/DDBJ whole genome shotgun (WGS) entry which is preliminary data.</text>
</comment>
<protein>
    <submittedName>
        <fullName evidence="1">Ureidoglycolate lyase</fullName>
    </submittedName>
</protein>
<dbReference type="SUPFAM" id="SSF55144">
    <property type="entry name" value="LigT-like"/>
    <property type="match status" value="1"/>
</dbReference>
<sequence length="329" mass="37339">MGSTLQSTDAKNKLEDLSGIVIKPGENPYDALIRACNGDPAEIQVLYSVHRVRRNEQQKEKFLAEDFKELIVDPFLLRIERPEIEPGFKDWRNCLVLWARPPDHIIKLCVHLQVLLKKAAPHLWLMPPQRMHMTTLEITHSQTPETIYHIVTGPLRPVTPILTNYTYKHRSRLVKPQLSYDLSAIAISFLPAAGEAVISPAPVAPHPEDIPHPGLSADTDAYSYHHLRRDTFDYARCAGLEIESRYVTPSAHVTLGRFLGQEDHLTPEARRKWVETIDGINRWLASEVWDKHDAQFIGEWIVGQERGLEVRSGPLWYGGGKTVMAGEGF</sequence>
<dbReference type="OrthoDB" id="2967263at2759"/>
<organism evidence="1 2">
    <name type="scientific">Coniochaeta pulveracea</name>
    <dbReference type="NCBI Taxonomy" id="177199"/>
    <lineage>
        <taxon>Eukaryota</taxon>
        <taxon>Fungi</taxon>
        <taxon>Dikarya</taxon>
        <taxon>Ascomycota</taxon>
        <taxon>Pezizomycotina</taxon>
        <taxon>Sordariomycetes</taxon>
        <taxon>Sordariomycetidae</taxon>
        <taxon>Coniochaetales</taxon>
        <taxon>Coniochaetaceae</taxon>
        <taxon>Coniochaeta</taxon>
    </lineage>
</organism>
<evidence type="ECO:0000313" key="1">
    <source>
        <dbReference type="EMBL" id="RKU49703.1"/>
    </source>
</evidence>
<name>A0A420YP90_9PEZI</name>
<dbReference type="AlphaFoldDB" id="A0A420YP90"/>
<evidence type="ECO:0000313" key="2">
    <source>
        <dbReference type="Proteomes" id="UP000275385"/>
    </source>
</evidence>
<dbReference type="InterPro" id="IPR009097">
    <property type="entry name" value="Cyclic_Pdiesterase"/>
</dbReference>
<keyword evidence="1" id="KW-0456">Lyase</keyword>
<keyword evidence="2" id="KW-1185">Reference proteome</keyword>
<dbReference type="Proteomes" id="UP000275385">
    <property type="component" value="Unassembled WGS sequence"/>
</dbReference>
<gene>
    <name evidence="1" type="primary">DAL3_2</name>
    <name evidence="1" type="ORF">DL546_009851</name>
</gene>
<dbReference type="GO" id="GO:0016829">
    <property type="term" value="F:lyase activity"/>
    <property type="evidence" value="ECO:0007669"/>
    <property type="project" value="UniProtKB-KW"/>
</dbReference>
<reference evidence="1 2" key="1">
    <citation type="submission" date="2018-08" db="EMBL/GenBank/DDBJ databases">
        <title>Draft genome of the lignicolous fungus Coniochaeta pulveracea.</title>
        <authorList>
            <person name="Borstlap C.J."/>
            <person name="De Witt R.N."/>
            <person name="Botha A."/>
            <person name="Volschenk H."/>
        </authorList>
    </citation>
    <scope>NUCLEOTIDE SEQUENCE [LARGE SCALE GENOMIC DNA]</scope>
    <source>
        <strain evidence="1 2">CAB683</strain>
    </source>
</reference>